<comment type="caution">
    <text evidence="2">The sequence shown here is derived from an EMBL/GenBank/DDBJ whole genome shotgun (WGS) entry which is preliminary data.</text>
</comment>
<evidence type="ECO:0000259" key="1">
    <source>
        <dbReference type="PROSITE" id="PS51186"/>
    </source>
</evidence>
<dbReference type="Pfam" id="PF13673">
    <property type="entry name" value="Acetyltransf_10"/>
    <property type="match status" value="1"/>
</dbReference>
<dbReference type="RefSeq" id="WP_311834772.1">
    <property type="nucleotide sequence ID" value="NZ_JARQBJ010000001.1"/>
</dbReference>
<accession>A0AAW8TSK3</accession>
<keyword evidence="2" id="KW-0012">Acyltransferase</keyword>
<dbReference type="InterPro" id="IPR000182">
    <property type="entry name" value="GNAT_dom"/>
</dbReference>
<keyword evidence="2" id="KW-0808">Transferase</keyword>
<evidence type="ECO:0000313" key="2">
    <source>
        <dbReference type="EMBL" id="MDT2808903.1"/>
    </source>
</evidence>
<dbReference type="InterPro" id="IPR016181">
    <property type="entry name" value="Acyl_CoA_acyltransferase"/>
</dbReference>
<evidence type="ECO:0000313" key="3">
    <source>
        <dbReference type="Proteomes" id="UP001256711"/>
    </source>
</evidence>
<dbReference type="GO" id="GO:0016747">
    <property type="term" value="F:acyltransferase activity, transferring groups other than amino-acyl groups"/>
    <property type="evidence" value="ECO:0007669"/>
    <property type="project" value="InterPro"/>
</dbReference>
<reference evidence="2" key="1">
    <citation type="submission" date="2023-03" db="EMBL/GenBank/DDBJ databases">
        <authorList>
            <person name="Shen W."/>
            <person name="Cai J."/>
        </authorList>
    </citation>
    <scope>NUCLEOTIDE SEQUENCE</scope>
    <source>
        <strain evidence="2">B226-2</strain>
    </source>
</reference>
<dbReference type="EMBL" id="JARQBJ010000001">
    <property type="protein sequence ID" value="MDT2808903.1"/>
    <property type="molecule type" value="Genomic_DNA"/>
</dbReference>
<dbReference type="AlphaFoldDB" id="A0AAW8TSK3"/>
<dbReference type="Proteomes" id="UP001256711">
    <property type="component" value="Unassembled WGS sequence"/>
</dbReference>
<sequence length="143" mass="16412">MELTIKTFQELTTKELYEILKVRGAIFVVEQSCVYQDIDGLDEASLHLFYEAGGQVQAYLRAFEKEPEIVQMGRVLTLRHGEGLGSRLLHEGILVIKEQFHPRKLVIEAQCYATGYYEKAGFQRCSEEFLEDGIPHVKMELTL</sequence>
<gene>
    <name evidence="2" type="ORF">P7H43_00105</name>
</gene>
<dbReference type="EC" id="2.3.1.-" evidence="2"/>
<feature type="domain" description="N-acetyltransferase" evidence="1">
    <location>
        <begin position="6"/>
        <end position="143"/>
    </location>
</feature>
<protein>
    <submittedName>
        <fullName evidence="2">GNAT family N-acetyltransferase</fullName>
        <ecNumber evidence="2">2.3.1.-</ecNumber>
    </submittedName>
</protein>
<organism evidence="2 3">
    <name type="scientific">Enterococcus asini</name>
    <dbReference type="NCBI Taxonomy" id="57732"/>
    <lineage>
        <taxon>Bacteria</taxon>
        <taxon>Bacillati</taxon>
        <taxon>Bacillota</taxon>
        <taxon>Bacilli</taxon>
        <taxon>Lactobacillales</taxon>
        <taxon>Enterococcaceae</taxon>
        <taxon>Enterococcus</taxon>
    </lineage>
</organism>
<dbReference type="PROSITE" id="PS51186">
    <property type="entry name" value="GNAT"/>
    <property type="match status" value="1"/>
</dbReference>
<proteinExistence type="predicted"/>
<name>A0AAW8TSK3_9ENTE</name>
<dbReference type="SUPFAM" id="SSF55729">
    <property type="entry name" value="Acyl-CoA N-acyltransferases (Nat)"/>
    <property type="match status" value="1"/>
</dbReference>
<dbReference type="Gene3D" id="3.40.630.30">
    <property type="match status" value="1"/>
</dbReference>